<dbReference type="PANTHER" id="PTHR46390">
    <property type="entry name" value="MANNOSE-1-PHOSPHATE GUANYLYLTRANSFERASE"/>
    <property type="match status" value="1"/>
</dbReference>
<dbReference type="InterPro" id="IPR005835">
    <property type="entry name" value="NTP_transferase_dom"/>
</dbReference>
<evidence type="ECO:0000256" key="4">
    <source>
        <dbReference type="ARBA" id="ARBA00022695"/>
    </source>
</evidence>
<dbReference type="AlphaFoldDB" id="A0A2S4MJE0"/>
<evidence type="ECO:0000313" key="14">
    <source>
        <dbReference type="Proteomes" id="UP000237381"/>
    </source>
</evidence>
<dbReference type="GO" id="GO:0004475">
    <property type="term" value="F:mannose-1-phosphate guanylyltransferase (GTP) activity"/>
    <property type="evidence" value="ECO:0007669"/>
    <property type="project" value="UniProtKB-EC"/>
</dbReference>
<dbReference type="Proteomes" id="UP000237381">
    <property type="component" value="Unassembled WGS sequence"/>
</dbReference>
<dbReference type="OrthoDB" id="9806359at2"/>
<dbReference type="CDD" id="cd02509">
    <property type="entry name" value="GDP-M1P_Guanylyltransferase"/>
    <property type="match status" value="1"/>
</dbReference>
<keyword evidence="3 13" id="KW-0808">Transferase</keyword>
<dbReference type="InterPro" id="IPR051161">
    <property type="entry name" value="Mannose-6P_isomerase_type2"/>
</dbReference>
<feature type="domain" description="Mannose-6-phosphate isomerase type II C-terminal" evidence="11">
    <location>
        <begin position="393"/>
        <end position="507"/>
    </location>
</feature>
<proteinExistence type="inferred from homology"/>
<dbReference type="InterPro" id="IPR049577">
    <property type="entry name" value="GMPP_N"/>
</dbReference>
<dbReference type="GO" id="GO:0005525">
    <property type="term" value="F:GTP binding"/>
    <property type="evidence" value="ECO:0007669"/>
    <property type="project" value="UniProtKB-KW"/>
</dbReference>
<keyword evidence="13" id="KW-0413">Isomerase</keyword>
<keyword evidence="14" id="KW-1185">Reference proteome</keyword>
<dbReference type="InterPro" id="IPR011051">
    <property type="entry name" value="RmlC_Cupin_sf"/>
</dbReference>
<dbReference type="GO" id="GO:0009298">
    <property type="term" value="P:GDP-mannose biosynthetic process"/>
    <property type="evidence" value="ECO:0007669"/>
    <property type="project" value="TreeGrafter"/>
</dbReference>
<dbReference type="InterPro" id="IPR006375">
    <property type="entry name" value="Man1P_GuaTrfase/Man6P_Isoase"/>
</dbReference>
<evidence type="ECO:0000259" key="11">
    <source>
        <dbReference type="Pfam" id="PF01050"/>
    </source>
</evidence>
<feature type="domain" description="Nucleotidyl transferase" evidence="10">
    <location>
        <begin position="34"/>
        <end position="327"/>
    </location>
</feature>
<dbReference type="InterPro" id="IPR054566">
    <property type="entry name" value="ManC/GMP-like_b-helix"/>
</dbReference>
<name>A0A2S4MJE0_9BURK</name>
<dbReference type="Pfam" id="PF00483">
    <property type="entry name" value="NTP_transferase"/>
    <property type="match status" value="1"/>
</dbReference>
<keyword evidence="5" id="KW-0547">Nucleotide-binding</keyword>
<dbReference type="SUPFAM" id="SSF51182">
    <property type="entry name" value="RmlC-like cupins"/>
    <property type="match status" value="1"/>
</dbReference>
<dbReference type="EMBL" id="PQGA01000002">
    <property type="protein sequence ID" value="POR54878.1"/>
    <property type="molecule type" value="Genomic_DNA"/>
</dbReference>
<dbReference type="Gene3D" id="3.90.550.10">
    <property type="entry name" value="Spore Coat Polysaccharide Biosynthesis Protein SpsA, Chain A"/>
    <property type="match status" value="1"/>
</dbReference>
<dbReference type="GO" id="GO:0000271">
    <property type="term" value="P:polysaccharide biosynthetic process"/>
    <property type="evidence" value="ECO:0007669"/>
    <property type="project" value="InterPro"/>
</dbReference>
<evidence type="ECO:0000256" key="1">
    <source>
        <dbReference type="ARBA" id="ARBA00006115"/>
    </source>
</evidence>
<feature type="compositionally biased region" description="Low complexity" evidence="9">
    <location>
        <begin position="1"/>
        <end position="22"/>
    </location>
</feature>
<protein>
    <recommendedName>
        <fullName evidence="2">mannose-1-phosphate guanylyltransferase</fullName>
        <ecNumber evidence="2">2.7.7.13</ecNumber>
    </recommendedName>
</protein>
<feature type="region of interest" description="Disordered" evidence="9">
    <location>
        <begin position="1"/>
        <end position="23"/>
    </location>
</feature>
<evidence type="ECO:0000256" key="9">
    <source>
        <dbReference type="SAM" id="MobiDB-lite"/>
    </source>
</evidence>
<gene>
    <name evidence="13" type="ORF">B0G62_102488</name>
</gene>
<dbReference type="SUPFAM" id="SSF53448">
    <property type="entry name" value="Nucleotide-diphospho-sugar transferases"/>
    <property type="match status" value="1"/>
</dbReference>
<dbReference type="InterPro" id="IPR029044">
    <property type="entry name" value="Nucleotide-diphossugar_trans"/>
</dbReference>
<evidence type="ECO:0000259" key="10">
    <source>
        <dbReference type="Pfam" id="PF00483"/>
    </source>
</evidence>
<dbReference type="Pfam" id="PF01050">
    <property type="entry name" value="MannoseP_isomer"/>
    <property type="match status" value="1"/>
</dbReference>
<comment type="caution">
    <text evidence="13">The sequence shown here is derived from an EMBL/GenBank/DDBJ whole genome shotgun (WGS) entry which is preliminary data.</text>
</comment>
<sequence length="512" mass="55647">MTDTGSATASARAAHQAHQAEAPGDAHNALQVCPVVLAGGAGSRLWPLSREQYPKQMINLVGERSLLADTAGRLDALAERVTLADKLLIVCNEEHRFTTADQVRAAGKEARLILEPLARDTAPALTIAALSVISTQQDGIMVVMPADHALADLPAFQAAVADGVRHAANGQIVTMGIVPTRPETGYGYIHVGEPLATQEPDGARRLNGFVEKPYIELAQQYVASQRYWWNSGIFIVRASTWLKAIRHFQPAIYEACTAAVEHGKADGDFFRVDPECFARSPSNSIDYAVMEPLSGDTSVANGVVVPLAAGWTDLGSWDTVWQVASKDDAGNVAQGEVMFEGASDTFAHSDGRLIACLGTENLVVVETADAVLVADRSRAQDVKKIVQRLKASNRSEAVAHRLVHRPWGHYDSVDSGERFQVKRIVVEPGARLSLQMHHHRAEHWVVVRGTALVTRGEERFIVSENESAYIPLGVAHRLENPGKMPLEIIEVQSGSYLGEDDIVRLDDQYGRQ</sequence>
<evidence type="ECO:0000313" key="13">
    <source>
        <dbReference type="EMBL" id="POR54878.1"/>
    </source>
</evidence>
<evidence type="ECO:0000256" key="2">
    <source>
        <dbReference type="ARBA" id="ARBA00012387"/>
    </source>
</evidence>
<reference evidence="13 14" key="1">
    <citation type="submission" date="2018-01" db="EMBL/GenBank/DDBJ databases">
        <title>Genomic Encyclopedia of Type Strains, Phase III (KMG-III): the genomes of soil and plant-associated and newly described type strains.</title>
        <authorList>
            <person name="Whitman W."/>
        </authorList>
    </citation>
    <scope>NUCLEOTIDE SEQUENCE [LARGE SCALE GENOMIC DNA]</scope>
    <source>
        <strain evidence="13 14">JCM 18070</strain>
    </source>
</reference>
<dbReference type="InterPro" id="IPR001538">
    <property type="entry name" value="Man6P_isomerase-2_C"/>
</dbReference>
<dbReference type="EC" id="2.7.7.13" evidence="2"/>
<keyword evidence="4 13" id="KW-0548">Nucleotidyltransferase</keyword>
<dbReference type="RefSeq" id="WP_103703403.1">
    <property type="nucleotide sequence ID" value="NZ_PQGA01000002.1"/>
</dbReference>
<accession>A0A2S4MJE0</accession>
<organism evidence="13 14">
    <name type="scientific">Paraburkholderia eburnea</name>
    <dbReference type="NCBI Taxonomy" id="1189126"/>
    <lineage>
        <taxon>Bacteria</taxon>
        <taxon>Pseudomonadati</taxon>
        <taxon>Pseudomonadota</taxon>
        <taxon>Betaproteobacteria</taxon>
        <taxon>Burkholderiales</taxon>
        <taxon>Burkholderiaceae</taxon>
        <taxon>Paraburkholderia</taxon>
    </lineage>
</organism>
<feature type="domain" description="MannoseP isomerase/GMP-like beta-helix" evidence="12">
    <location>
        <begin position="343"/>
        <end position="389"/>
    </location>
</feature>
<dbReference type="Gene3D" id="2.60.120.10">
    <property type="entry name" value="Jelly Rolls"/>
    <property type="match status" value="1"/>
</dbReference>
<evidence type="ECO:0000256" key="6">
    <source>
        <dbReference type="ARBA" id="ARBA00023134"/>
    </source>
</evidence>
<evidence type="ECO:0000256" key="3">
    <source>
        <dbReference type="ARBA" id="ARBA00022679"/>
    </source>
</evidence>
<dbReference type="Pfam" id="PF22640">
    <property type="entry name" value="ManC_GMP_beta-helix"/>
    <property type="match status" value="1"/>
</dbReference>
<dbReference type="FunFam" id="3.90.550.10:FF:000046">
    <property type="entry name" value="Mannose-1-phosphate guanylyltransferase (GDP)"/>
    <property type="match status" value="1"/>
</dbReference>
<evidence type="ECO:0000256" key="5">
    <source>
        <dbReference type="ARBA" id="ARBA00022741"/>
    </source>
</evidence>
<evidence type="ECO:0000256" key="8">
    <source>
        <dbReference type="RuleBase" id="RU004190"/>
    </source>
</evidence>
<comment type="similarity">
    <text evidence="1 8">Belongs to the mannose-6-phosphate isomerase type 2 family.</text>
</comment>
<dbReference type="InterPro" id="IPR014710">
    <property type="entry name" value="RmlC-like_jellyroll"/>
</dbReference>
<dbReference type="FunFam" id="2.60.120.10:FF:000032">
    <property type="entry name" value="Mannose-1-phosphate guanylyltransferase/mannose-6-phosphate isomerase"/>
    <property type="match status" value="1"/>
</dbReference>
<keyword evidence="6" id="KW-0342">GTP-binding</keyword>
<evidence type="ECO:0000256" key="7">
    <source>
        <dbReference type="ARBA" id="ARBA00047343"/>
    </source>
</evidence>
<dbReference type="PANTHER" id="PTHR46390:SF1">
    <property type="entry name" value="MANNOSE-1-PHOSPHATE GUANYLYLTRANSFERASE"/>
    <property type="match status" value="1"/>
</dbReference>
<comment type="catalytic activity">
    <reaction evidence="7">
        <text>alpha-D-mannose 1-phosphate + GTP + H(+) = GDP-alpha-D-mannose + diphosphate</text>
        <dbReference type="Rhea" id="RHEA:15229"/>
        <dbReference type="ChEBI" id="CHEBI:15378"/>
        <dbReference type="ChEBI" id="CHEBI:33019"/>
        <dbReference type="ChEBI" id="CHEBI:37565"/>
        <dbReference type="ChEBI" id="CHEBI:57527"/>
        <dbReference type="ChEBI" id="CHEBI:58409"/>
        <dbReference type="EC" id="2.7.7.13"/>
    </reaction>
</comment>
<dbReference type="CDD" id="cd02213">
    <property type="entry name" value="cupin_PMI_typeII_C"/>
    <property type="match status" value="1"/>
</dbReference>
<dbReference type="NCBIfam" id="TIGR01479">
    <property type="entry name" value="GMP_PMI"/>
    <property type="match status" value="1"/>
</dbReference>
<dbReference type="GO" id="GO:0016853">
    <property type="term" value="F:isomerase activity"/>
    <property type="evidence" value="ECO:0007669"/>
    <property type="project" value="UniProtKB-KW"/>
</dbReference>
<evidence type="ECO:0000259" key="12">
    <source>
        <dbReference type="Pfam" id="PF22640"/>
    </source>
</evidence>